<evidence type="ECO:0000256" key="1">
    <source>
        <dbReference type="ARBA" id="ARBA00023125"/>
    </source>
</evidence>
<dbReference type="Gene3D" id="1.10.357.10">
    <property type="entry name" value="Tetracycline Repressor, domain 2"/>
    <property type="match status" value="1"/>
</dbReference>
<evidence type="ECO:0000256" key="2">
    <source>
        <dbReference type="PROSITE-ProRule" id="PRU00335"/>
    </source>
</evidence>
<dbReference type="InterPro" id="IPR001647">
    <property type="entry name" value="HTH_TetR"/>
</dbReference>
<dbReference type="RefSeq" id="WP_259312111.1">
    <property type="nucleotide sequence ID" value="NZ_CP087164.1"/>
</dbReference>
<sequence>MTNPSPTTNRRPYDARASREALLDAATCLFAEHGYERATIREIGERAGVDAALIARYFGGKEGLFLAVLSDPARLTPIPAERQTFAGVARTLLERWETDQTPLRGALVSTQQSPEIRDQVRRILDFRVIDPLADRLAERGIPDARLRAELLIAVLTGVTVLRRNQVLEELQAASIEDLLELAEPMLAALERGETT</sequence>
<dbReference type="PROSITE" id="PS50977">
    <property type="entry name" value="HTH_TETR_2"/>
    <property type="match status" value="1"/>
</dbReference>
<dbReference type="Proteomes" id="UP001162834">
    <property type="component" value="Chromosome"/>
</dbReference>
<dbReference type="InterPro" id="IPR041678">
    <property type="entry name" value="TetR_C_16"/>
</dbReference>
<dbReference type="InterPro" id="IPR009057">
    <property type="entry name" value="Homeodomain-like_sf"/>
</dbReference>
<proteinExistence type="predicted"/>
<dbReference type="SUPFAM" id="SSF46689">
    <property type="entry name" value="Homeodomain-like"/>
    <property type="match status" value="1"/>
</dbReference>
<evidence type="ECO:0000313" key="5">
    <source>
        <dbReference type="Proteomes" id="UP001162834"/>
    </source>
</evidence>
<dbReference type="Pfam" id="PF00440">
    <property type="entry name" value="TetR_N"/>
    <property type="match status" value="1"/>
</dbReference>
<name>A0A9E6Y0Y7_9ACTN</name>
<keyword evidence="1 2" id="KW-0238">DNA-binding</keyword>
<feature type="domain" description="HTH tetR-type" evidence="3">
    <location>
        <begin position="16"/>
        <end position="76"/>
    </location>
</feature>
<dbReference type="InterPro" id="IPR050109">
    <property type="entry name" value="HTH-type_TetR-like_transc_reg"/>
</dbReference>
<feature type="DNA-binding region" description="H-T-H motif" evidence="2">
    <location>
        <begin position="39"/>
        <end position="58"/>
    </location>
</feature>
<gene>
    <name evidence="4" type="primary">betI_6</name>
    <name evidence="4" type="ORF">DSM104329_04501</name>
</gene>
<dbReference type="GO" id="GO:0003700">
    <property type="term" value="F:DNA-binding transcription factor activity"/>
    <property type="evidence" value="ECO:0007669"/>
    <property type="project" value="TreeGrafter"/>
</dbReference>
<dbReference type="GO" id="GO:0000976">
    <property type="term" value="F:transcription cis-regulatory region binding"/>
    <property type="evidence" value="ECO:0007669"/>
    <property type="project" value="TreeGrafter"/>
</dbReference>
<organism evidence="4 5">
    <name type="scientific">Capillimicrobium parvum</name>
    <dbReference type="NCBI Taxonomy" id="2884022"/>
    <lineage>
        <taxon>Bacteria</taxon>
        <taxon>Bacillati</taxon>
        <taxon>Actinomycetota</taxon>
        <taxon>Thermoleophilia</taxon>
        <taxon>Solirubrobacterales</taxon>
        <taxon>Capillimicrobiaceae</taxon>
        <taxon>Capillimicrobium</taxon>
    </lineage>
</organism>
<accession>A0A9E6Y0Y7</accession>
<dbReference type="SUPFAM" id="SSF48498">
    <property type="entry name" value="Tetracyclin repressor-like, C-terminal domain"/>
    <property type="match status" value="1"/>
</dbReference>
<dbReference type="Gene3D" id="1.10.10.60">
    <property type="entry name" value="Homeodomain-like"/>
    <property type="match status" value="1"/>
</dbReference>
<dbReference type="InterPro" id="IPR036271">
    <property type="entry name" value="Tet_transcr_reg_TetR-rel_C_sf"/>
</dbReference>
<dbReference type="PANTHER" id="PTHR30055">
    <property type="entry name" value="HTH-TYPE TRANSCRIPTIONAL REGULATOR RUTR"/>
    <property type="match status" value="1"/>
</dbReference>
<reference evidence="4" key="1">
    <citation type="journal article" date="2022" name="Int. J. Syst. Evol. Microbiol.">
        <title>Pseudomonas aegrilactucae sp. nov. and Pseudomonas morbosilactucae sp. nov., pathogens causing bacterial rot of lettuce in Japan.</title>
        <authorList>
            <person name="Sawada H."/>
            <person name="Fujikawa T."/>
            <person name="Satou M."/>
        </authorList>
    </citation>
    <scope>NUCLEOTIDE SEQUENCE</scope>
    <source>
        <strain evidence="4">0166_1</strain>
    </source>
</reference>
<dbReference type="PANTHER" id="PTHR30055:SF235">
    <property type="entry name" value="TRANSCRIPTIONAL REGULATORY PROTEIN"/>
    <property type="match status" value="1"/>
</dbReference>
<dbReference type="EMBL" id="CP087164">
    <property type="protein sequence ID" value="UGS38079.1"/>
    <property type="molecule type" value="Genomic_DNA"/>
</dbReference>
<evidence type="ECO:0000313" key="4">
    <source>
        <dbReference type="EMBL" id="UGS38079.1"/>
    </source>
</evidence>
<keyword evidence="5" id="KW-1185">Reference proteome</keyword>
<dbReference type="KEGG" id="sbae:DSM104329_04501"/>
<evidence type="ECO:0000259" key="3">
    <source>
        <dbReference type="PROSITE" id="PS50977"/>
    </source>
</evidence>
<dbReference type="PRINTS" id="PR00455">
    <property type="entry name" value="HTHTETR"/>
</dbReference>
<protein>
    <submittedName>
        <fullName evidence="4">HTH-type transcriptional regulator BetI</fullName>
    </submittedName>
</protein>
<dbReference type="Pfam" id="PF17920">
    <property type="entry name" value="TetR_C_16"/>
    <property type="match status" value="1"/>
</dbReference>
<dbReference type="AlphaFoldDB" id="A0A9E6Y0Y7"/>